<keyword evidence="3" id="KW-1185">Reference proteome</keyword>
<feature type="transmembrane region" description="Helical" evidence="1">
    <location>
        <begin position="129"/>
        <end position="150"/>
    </location>
</feature>
<evidence type="ECO:0000313" key="2">
    <source>
        <dbReference type="EMBL" id="OTG34334.1"/>
    </source>
</evidence>
<dbReference type="EMBL" id="CM007891">
    <property type="protein sequence ID" value="OTG34334.1"/>
    <property type="molecule type" value="Genomic_DNA"/>
</dbReference>
<dbReference type="Proteomes" id="UP000215914">
    <property type="component" value="Chromosome 2"/>
</dbReference>
<evidence type="ECO:0000256" key="1">
    <source>
        <dbReference type="SAM" id="Phobius"/>
    </source>
</evidence>
<reference evidence="3" key="1">
    <citation type="journal article" date="2017" name="Nature">
        <title>The sunflower genome provides insights into oil metabolism, flowering and Asterid evolution.</title>
        <authorList>
            <person name="Badouin H."/>
            <person name="Gouzy J."/>
            <person name="Grassa C.J."/>
            <person name="Murat F."/>
            <person name="Staton S.E."/>
            <person name="Cottret L."/>
            <person name="Lelandais-Briere C."/>
            <person name="Owens G.L."/>
            <person name="Carrere S."/>
            <person name="Mayjonade B."/>
            <person name="Legrand L."/>
            <person name="Gill N."/>
            <person name="Kane N.C."/>
            <person name="Bowers J.E."/>
            <person name="Hubner S."/>
            <person name="Bellec A."/>
            <person name="Berard A."/>
            <person name="Berges H."/>
            <person name="Blanchet N."/>
            <person name="Boniface M.C."/>
            <person name="Brunel D."/>
            <person name="Catrice O."/>
            <person name="Chaidir N."/>
            <person name="Claudel C."/>
            <person name="Donnadieu C."/>
            <person name="Faraut T."/>
            <person name="Fievet G."/>
            <person name="Helmstetter N."/>
            <person name="King M."/>
            <person name="Knapp S.J."/>
            <person name="Lai Z."/>
            <person name="Le Paslier M.C."/>
            <person name="Lippi Y."/>
            <person name="Lorenzon L."/>
            <person name="Mandel J.R."/>
            <person name="Marage G."/>
            <person name="Marchand G."/>
            <person name="Marquand E."/>
            <person name="Bret-Mestries E."/>
            <person name="Morien E."/>
            <person name="Nambeesan S."/>
            <person name="Nguyen T."/>
            <person name="Pegot-Espagnet P."/>
            <person name="Pouilly N."/>
            <person name="Raftis F."/>
            <person name="Sallet E."/>
            <person name="Schiex T."/>
            <person name="Thomas J."/>
            <person name="Vandecasteele C."/>
            <person name="Vares D."/>
            <person name="Vear F."/>
            <person name="Vautrin S."/>
            <person name="Crespi M."/>
            <person name="Mangin B."/>
            <person name="Burke J.M."/>
            <person name="Salse J."/>
            <person name="Munos S."/>
            <person name="Vincourt P."/>
            <person name="Rieseberg L.H."/>
            <person name="Langlade N.B."/>
        </authorList>
    </citation>
    <scope>NUCLEOTIDE SEQUENCE [LARGE SCALE GENOMIC DNA]</scope>
    <source>
        <strain evidence="3">cv. SF193</strain>
    </source>
</reference>
<sequence length="155" mass="17374">MMVVLWWWSGGRCERSGLPSDGLLLNQAPLFIAESRSFTRPCAFLFLCLHLMSLSVQMLTQHRVSMAQPCGHCTCCTIQDLHIWKLTTTRFHETRPRVCFLLSTSICLLLPGILGGARPHARQARLVLVFRFVIFGLGMKLGGLVCCINCHTPTT</sequence>
<name>A0A251VFY4_HELAN</name>
<accession>A0A251VFY4</accession>
<gene>
    <name evidence="2" type="ORF">HannXRQ_Chr02g0044651</name>
</gene>
<dbReference type="InParanoid" id="A0A251VFY4"/>
<dbReference type="AlphaFoldDB" id="A0A251VFY4"/>
<protein>
    <submittedName>
        <fullName evidence="2">Uncharacterized protein</fullName>
    </submittedName>
</protein>
<organism evidence="2 3">
    <name type="scientific">Helianthus annuus</name>
    <name type="common">Common sunflower</name>
    <dbReference type="NCBI Taxonomy" id="4232"/>
    <lineage>
        <taxon>Eukaryota</taxon>
        <taxon>Viridiplantae</taxon>
        <taxon>Streptophyta</taxon>
        <taxon>Embryophyta</taxon>
        <taxon>Tracheophyta</taxon>
        <taxon>Spermatophyta</taxon>
        <taxon>Magnoliopsida</taxon>
        <taxon>eudicotyledons</taxon>
        <taxon>Gunneridae</taxon>
        <taxon>Pentapetalae</taxon>
        <taxon>asterids</taxon>
        <taxon>campanulids</taxon>
        <taxon>Asterales</taxon>
        <taxon>Asteraceae</taxon>
        <taxon>Asteroideae</taxon>
        <taxon>Heliantheae alliance</taxon>
        <taxon>Heliantheae</taxon>
        <taxon>Helianthus</taxon>
    </lineage>
</organism>
<proteinExistence type="predicted"/>
<keyword evidence="1" id="KW-1133">Transmembrane helix</keyword>
<keyword evidence="1" id="KW-0472">Membrane</keyword>
<feature type="transmembrane region" description="Helical" evidence="1">
    <location>
        <begin position="98"/>
        <end position="117"/>
    </location>
</feature>
<evidence type="ECO:0000313" key="3">
    <source>
        <dbReference type="Proteomes" id="UP000215914"/>
    </source>
</evidence>
<keyword evidence="1" id="KW-0812">Transmembrane</keyword>